<dbReference type="SUPFAM" id="SSF56935">
    <property type="entry name" value="Porins"/>
    <property type="match status" value="1"/>
</dbReference>
<organism evidence="16 17">
    <name type="scientific">Chitinophaga agri</name>
    <dbReference type="NCBI Taxonomy" id="2703787"/>
    <lineage>
        <taxon>Bacteria</taxon>
        <taxon>Pseudomonadati</taxon>
        <taxon>Bacteroidota</taxon>
        <taxon>Chitinophagia</taxon>
        <taxon>Chitinophagales</taxon>
        <taxon>Chitinophagaceae</taxon>
        <taxon>Chitinophaga</taxon>
    </lineage>
</organism>
<keyword evidence="3 10" id="KW-1134">Transmembrane beta strand</keyword>
<dbReference type="InterPro" id="IPR012910">
    <property type="entry name" value="Plug_dom"/>
</dbReference>
<evidence type="ECO:0000256" key="7">
    <source>
        <dbReference type="ARBA" id="ARBA00023077"/>
    </source>
</evidence>
<keyword evidence="17" id="KW-1185">Reference proteome</keyword>
<feature type="domain" description="TonB-dependent receptor plug" evidence="15">
    <location>
        <begin position="240"/>
        <end position="327"/>
    </location>
</feature>
<keyword evidence="12" id="KW-0732">Signal</keyword>
<dbReference type="InterPro" id="IPR023997">
    <property type="entry name" value="TonB-dep_OMP_SusC/RagA_CS"/>
</dbReference>
<gene>
    <name evidence="16" type="ORF">GWR21_28260</name>
</gene>
<dbReference type="InterPro" id="IPR023996">
    <property type="entry name" value="TonB-dep_OMP_SusC/RagA"/>
</dbReference>
<feature type="chain" id="PRO_5025490140" evidence="12">
    <location>
        <begin position="22"/>
        <end position="1181"/>
    </location>
</feature>
<dbReference type="NCBIfam" id="TIGR04056">
    <property type="entry name" value="OMP_RagA_SusC"/>
    <property type="match status" value="1"/>
</dbReference>
<dbReference type="AlphaFoldDB" id="A0A6B9ZNX2"/>
<dbReference type="Gene3D" id="2.170.130.10">
    <property type="entry name" value="TonB-dependent receptor, plug domain"/>
    <property type="match status" value="1"/>
</dbReference>
<protein>
    <submittedName>
        <fullName evidence="16">SusC/RagA family TonB-linked outer membrane protein</fullName>
    </submittedName>
</protein>
<evidence type="ECO:0000256" key="10">
    <source>
        <dbReference type="PROSITE-ProRule" id="PRU01360"/>
    </source>
</evidence>
<keyword evidence="7 11" id="KW-0798">TonB box</keyword>
<accession>A0A6B9ZNX2</accession>
<dbReference type="InterPro" id="IPR037066">
    <property type="entry name" value="Plug_dom_sf"/>
</dbReference>
<keyword evidence="8 10" id="KW-0472">Membrane</keyword>
<dbReference type="NCBIfam" id="TIGR04057">
    <property type="entry name" value="SusC_RagA_signa"/>
    <property type="match status" value="1"/>
</dbReference>
<evidence type="ECO:0000256" key="12">
    <source>
        <dbReference type="SAM" id="SignalP"/>
    </source>
</evidence>
<evidence type="ECO:0000256" key="5">
    <source>
        <dbReference type="ARBA" id="ARBA00022692"/>
    </source>
</evidence>
<dbReference type="KEGG" id="chih:GWR21_28260"/>
<evidence type="ECO:0000256" key="6">
    <source>
        <dbReference type="ARBA" id="ARBA00023004"/>
    </source>
</evidence>
<reference evidence="16 17" key="1">
    <citation type="submission" date="2020-01" db="EMBL/GenBank/DDBJ databases">
        <title>Complete genome sequence of Chitinophaga sp. H33E-04 isolated from quinoa roots.</title>
        <authorList>
            <person name="Weon H.-Y."/>
            <person name="Lee S.A."/>
        </authorList>
    </citation>
    <scope>NUCLEOTIDE SEQUENCE [LARGE SCALE GENOMIC DNA]</scope>
    <source>
        <strain evidence="16 17">H33E-04</strain>
    </source>
</reference>
<dbReference type="Proteomes" id="UP000476411">
    <property type="component" value="Chromosome"/>
</dbReference>
<evidence type="ECO:0000259" key="13">
    <source>
        <dbReference type="Pfam" id="PF00593"/>
    </source>
</evidence>
<keyword evidence="4" id="KW-0410">Iron transport</keyword>
<comment type="subcellular location">
    <subcellularLocation>
        <location evidence="1 10">Cell outer membrane</location>
        <topology evidence="1 10">Multi-pass membrane protein</topology>
    </subcellularLocation>
</comment>
<evidence type="ECO:0000313" key="17">
    <source>
        <dbReference type="Proteomes" id="UP000476411"/>
    </source>
</evidence>
<name>A0A6B9ZNX2_9BACT</name>
<keyword evidence="4" id="KW-0406">Ion transport</keyword>
<evidence type="ECO:0000256" key="11">
    <source>
        <dbReference type="RuleBase" id="RU003357"/>
    </source>
</evidence>
<dbReference type="Gene3D" id="2.40.170.20">
    <property type="entry name" value="TonB-dependent receptor, beta-barrel domain"/>
    <property type="match status" value="1"/>
</dbReference>
<dbReference type="InterPro" id="IPR039426">
    <property type="entry name" value="TonB-dep_rcpt-like"/>
</dbReference>
<evidence type="ECO:0000256" key="8">
    <source>
        <dbReference type="ARBA" id="ARBA00023136"/>
    </source>
</evidence>
<feature type="domain" description="TonB-dependent receptor-like beta-barrel" evidence="13">
    <location>
        <begin position="526"/>
        <end position="973"/>
    </location>
</feature>
<proteinExistence type="inferred from homology"/>
<dbReference type="InterPro" id="IPR036942">
    <property type="entry name" value="Beta-barrel_TonB_sf"/>
</dbReference>
<evidence type="ECO:0000259" key="15">
    <source>
        <dbReference type="Pfam" id="PF07715"/>
    </source>
</evidence>
<evidence type="ECO:0000256" key="1">
    <source>
        <dbReference type="ARBA" id="ARBA00004571"/>
    </source>
</evidence>
<evidence type="ECO:0000256" key="3">
    <source>
        <dbReference type="ARBA" id="ARBA00022452"/>
    </source>
</evidence>
<feature type="signal peptide" evidence="12">
    <location>
        <begin position="1"/>
        <end position="21"/>
    </location>
</feature>
<sequence>MKLAILLFFMALLQVNASTFAQTQTPLVTFSGKSVPLQKVFASIRQQTSYKFFYRNEDLAIASPVTVQLKNVPLIRALQLILADQPLNYSIQGQTIFISRKPPAVISQATEDGSDHPGYVTGKVTDNNAQPLPNITVMLRNGRRYVFTNEQGQFTLYGLVPTDTLLFTSISHESVLVPYSRMTENMTIIMSPRISALSTVTIYNTGYQQLSRERATGAFGKPDMEVFKERVSTFDVVARLEGQVPGLTVGINSTSSGRTGNGFTTRSSVIRGYSTVSGDQPTNPLYVINGVITTDFSSVNPDDIEDITVLKDAAAAAIWGARAANGVIVVKTREGNKNQKLSVNYTGSVSLQGKPDFSYNQLMNSEQYIQTARETFDPVNYPWNSLGTQVVLPHEMVLYNQYRGLISTAQADKSLDSMSRIDNRSQIIDLFYRKPVTTNHTVSVSAGNSNYAFYASLGWTGVQNNTPGNKNNTYKVNLSQHINAGKRITVSLNTSLINNVMSARNMPSVDNTFLPYQLFVDGQGREQNIAFTNGWSDSTRNNYTGRSRINLDYYPLREINYAHSNTNTISVNLTANVGVKLWKGFSFQGTYGYLKAPGTSTTFTDARTIGQRKQLLSFTVAPSPASTPTYYLPVNNSLYVSSNTDQRNWTVRNQLLYTAAPRSGKDILTIQAGQEAQEASSLRNTTSILGYDEALGTYPLLDYSTLSRGVFGTVTGFGFFRTSPYQVFKTLSRFTSLFALASYTFNHKYSLDASWRRDHSNQFGSDISVQNKPVWSLGGKWQVRNEGFMQDVSWINTLALRGTYGITGNSPYVGAASLYDILIAEPQSQSGGIAGDALALGQPANRKLTWERTQTTNIGIDFSVLENRISGTLDAYSKTTTDLLGKVPLNPFTGYESQTGNVGKLVNRGIEIALRTTNIRKQDWAWSTNFVFSYNYNKLVSYAAPSPFFNTASYKLNAPYWIGYNSKPLFAYQYAGLDNMGDPQIRLADKSVSKEPNIAKPEDIVYQGTTQSPFNGGLTNRFDYKGISLTVNMVGNIGAVMRKNVNYFFTGRMPGTTSLSGNNLMASFADRWKQAGDENRTNIPSYVSNMGVSYMRRDIGYYTSADLNVISASYLKIRDITLAYELQPAALRFLKIQRLNIYAQTTNFLIWTANSERIDPETGYPGALYKHQYNLGMQVTL</sequence>
<keyword evidence="5 10" id="KW-0812">Transmembrane</keyword>
<keyword evidence="6" id="KW-0408">Iron</keyword>
<evidence type="ECO:0000259" key="14">
    <source>
        <dbReference type="Pfam" id="PF07660"/>
    </source>
</evidence>
<dbReference type="GO" id="GO:0009279">
    <property type="term" value="C:cell outer membrane"/>
    <property type="evidence" value="ECO:0007669"/>
    <property type="project" value="UniProtKB-SubCell"/>
</dbReference>
<comment type="similarity">
    <text evidence="10 11">Belongs to the TonB-dependent receptor family.</text>
</comment>
<keyword evidence="2 10" id="KW-0813">Transport</keyword>
<feature type="domain" description="Secretin/TonB short N-terminal" evidence="14">
    <location>
        <begin position="50"/>
        <end position="101"/>
    </location>
</feature>
<dbReference type="Pfam" id="PF07660">
    <property type="entry name" value="STN"/>
    <property type="match status" value="1"/>
</dbReference>
<dbReference type="Pfam" id="PF07715">
    <property type="entry name" value="Plug"/>
    <property type="match status" value="1"/>
</dbReference>
<dbReference type="InterPro" id="IPR011662">
    <property type="entry name" value="Secretin/TonB_short_N"/>
</dbReference>
<evidence type="ECO:0000256" key="2">
    <source>
        <dbReference type="ARBA" id="ARBA00022448"/>
    </source>
</evidence>
<keyword evidence="9 10" id="KW-0998">Cell outer membrane</keyword>
<dbReference type="SUPFAM" id="SSF49464">
    <property type="entry name" value="Carboxypeptidase regulatory domain-like"/>
    <property type="match status" value="1"/>
</dbReference>
<dbReference type="EMBL" id="CP048113">
    <property type="protein sequence ID" value="QHS63341.1"/>
    <property type="molecule type" value="Genomic_DNA"/>
</dbReference>
<dbReference type="PROSITE" id="PS52016">
    <property type="entry name" value="TONB_DEPENDENT_REC_3"/>
    <property type="match status" value="1"/>
</dbReference>
<evidence type="ECO:0000256" key="4">
    <source>
        <dbReference type="ARBA" id="ARBA00022496"/>
    </source>
</evidence>
<dbReference type="Pfam" id="PF00593">
    <property type="entry name" value="TonB_dep_Rec_b-barrel"/>
    <property type="match status" value="1"/>
</dbReference>
<dbReference type="InterPro" id="IPR008969">
    <property type="entry name" value="CarboxyPept-like_regulatory"/>
</dbReference>
<evidence type="ECO:0000256" key="9">
    <source>
        <dbReference type="ARBA" id="ARBA00023237"/>
    </source>
</evidence>
<dbReference type="GO" id="GO:0006826">
    <property type="term" value="P:iron ion transport"/>
    <property type="evidence" value="ECO:0007669"/>
    <property type="project" value="UniProtKB-KW"/>
</dbReference>
<dbReference type="RefSeq" id="WP_162335057.1">
    <property type="nucleotide sequence ID" value="NZ_CP048113.1"/>
</dbReference>
<evidence type="ECO:0000313" key="16">
    <source>
        <dbReference type="EMBL" id="QHS63341.1"/>
    </source>
</evidence>
<dbReference type="InterPro" id="IPR000531">
    <property type="entry name" value="Beta-barrel_TonB"/>
</dbReference>